<protein>
    <recommendedName>
        <fullName evidence="2">DUF1559 domain-containing protein</fullName>
    </recommendedName>
</protein>
<dbReference type="Proteomes" id="UP000317171">
    <property type="component" value="Chromosome"/>
</dbReference>
<gene>
    <name evidence="3" type="ORF">Pan241w_29600</name>
</gene>
<dbReference type="RefSeq" id="WP_145223402.1">
    <property type="nucleotide sequence ID" value="NZ_CP036269.1"/>
</dbReference>
<reference evidence="3 4" key="1">
    <citation type="submission" date="2019-02" db="EMBL/GenBank/DDBJ databases">
        <title>Deep-cultivation of Planctomycetes and their phenomic and genomic characterization uncovers novel biology.</title>
        <authorList>
            <person name="Wiegand S."/>
            <person name="Jogler M."/>
            <person name="Boedeker C."/>
            <person name="Pinto D."/>
            <person name="Vollmers J."/>
            <person name="Rivas-Marin E."/>
            <person name="Kohn T."/>
            <person name="Peeters S.H."/>
            <person name="Heuer A."/>
            <person name="Rast P."/>
            <person name="Oberbeckmann S."/>
            <person name="Bunk B."/>
            <person name="Jeske O."/>
            <person name="Meyerdierks A."/>
            <person name="Storesund J.E."/>
            <person name="Kallscheuer N."/>
            <person name="Luecker S."/>
            <person name="Lage O.M."/>
            <person name="Pohl T."/>
            <person name="Merkel B.J."/>
            <person name="Hornburger P."/>
            <person name="Mueller R.-W."/>
            <person name="Bruemmer F."/>
            <person name="Labrenz M."/>
            <person name="Spormann A.M."/>
            <person name="Op den Camp H."/>
            <person name="Overmann J."/>
            <person name="Amann R."/>
            <person name="Jetten M.S.M."/>
            <person name="Mascher T."/>
            <person name="Medema M.H."/>
            <person name="Devos D.P."/>
            <person name="Kaster A.-K."/>
            <person name="Ovreas L."/>
            <person name="Rohde M."/>
            <person name="Galperin M.Y."/>
            <person name="Jogler C."/>
        </authorList>
    </citation>
    <scope>NUCLEOTIDE SEQUENCE [LARGE SCALE GENOMIC DNA]</scope>
    <source>
        <strain evidence="3 4">Pan241w</strain>
    </source>
</reference>
<dbReference type="Pfam" id="PF07596">
    <property type="entry name" value="SBP_bac_10"/>
    <property type="match status" value="1"/>
</dbReference>
<dbReference type="InterPro" id="IPR012902">
    <property type="entry name" value="N_methyl_site"/>
</dbReference>
<proteinExistence type="predicted"/>
<dbReference type="PANTHER" id="PTHR30093:SF2">
    <property type="entry name" value="TYPE II SECRETION SYSTEM PROTEIN H"/>
    <property type="match status" value="1"/>
</dbReference>
<dbReference type="NCBIfam" id="TIGR02532">
    <property type="entry name" value="IV_pilin_GFxxxE"/>
    <property type="match status" value="1"/>
</dbReference>
<dbReference type="NCBIfam" id="TIGR04294">
    <property type="entry name" value="pre_pil_HX9DG"/>
    <property type="match status" value="1"/>
</dbReference>
<dbReference type="PANTHER" id="PTHR30093">
    <property type="entry name" value="GENERAL SECRETION PATHWAY PROTEIN G"/>
    <property type="match status" value="1"/>
</dbReference>
<dbReference type="InterPro" id="IPR011453">
    <property type="entry name" value="DUF1559"/>
</dbReference>
<evidence type="ECO:0000313" key="4">
    <source>
        <dbReference type="Proteomes" id="UP000317171"/>
    </source>
</evidence>
<evidence type="ECO:0000313" key="3">
    <source>
        <dbReference type="EMBL" id="QDT42865.1"/>
    </source>
</evidence>
<dbReference type="KEGG" id="gaz:Pan241w_29600"/>
<dbReference type="Pfam" id="PF07963">
    <property type="entry name" value="N_methyl"/>
    <property type="match status" value="1"/>
</dbReference>
<keyword evidence="4" id="KW-1185">Reference proteome</keyword>
<evidence type="ECO:0000256" key="1">
    <source>
        <dbReference type="SAM" id="Phobius"/>
    </source>
</evidence>
<dbReference type="Gene3D" id="3.30.700.10">
    <property type="entry name" value="Glycoprotein, Type 4 Pilin"/>
    <property type="match status" value="1"/>
</dbReference>
<dbReference type="AlphaFoldDB" id="A0A517RG95"/>
<organism evidence="3 4">
    <name type="scientific">Gimesia alba</name>
    <dbReference type="NCBI Taxonomy" id="2527973"/>
    <lineage>
        <taxon>Bacteria</taxon>
        <taxon>Pseudomonadati</taxon>
        <taxon>Planctomycetota</taxon>
        <taxon>Planctomycetia</taxon>
        <taxon>Planctomycetales</taxon>
        <taxon>Planctomycetaceae</taxon>
        <taxon>Gimesia</taxon>
    </lineage>
</organism>
<sequence length="354" mass="38061">MRVKSNRSLPGFTLIELLVSMSLIAVLIALLLPAVQQTREAARRMSCLNHMRQLGLAVHSHVDVQDRFPASGYLSLDSSGDVQPFFNWAVAILPYIEQNPIANQWDFSEPSLSTENTKLSETVIPLFTCPSDITLGGRGDLSYAVNGGFAWTSTVGGAADCPIVFPSRSPIDLNGNGVICSLAASADGSPSDRDLLLKTGVCFLESWKVKGTSRHHRFSTISDGLSHTLLFAENVRLGYDPNNLQRSWSFADPLATSFFIPSQVCQGDSCTPGNVSLGKANGAPHGINYGTNLAEGEAPWPSSFHQGGVNVVFTDGRATFLSENINGHVYYSMVTSQGLSLPAHLKDTEASPTQ</sequence>
<evidence type="ECO:0000259" key="2">
    <source>
        <dbReference type="Pfam" id="PF07596"/>
    </source>
</evidence>
<keyword evidence="1" id="KW-0812">Transmembrane</keyword>
<keyword evidence="1" id="KW-1133">Transmembrane helix</keyword>
<dbReference type="OrthoDB" id="269098at2"/>
<accession>A0A517RG95</accession>
<dbReference type="EMBL" id="CP036269">
    <property type="protein sequence ID" value="QDT42865.1"/>
    <property type="molecule type" value="Genomic_DNA"/>
</dbReference>
<feature type="domain" description="DUF1559" evidence="2">
    <location>
        <begin position="36"/>
        <end position="326"/>
    </location>
</feature>
<keyword evidence="1" id="KW-0472">Membrane</keyword>
<dbReference type="InterPro" id="IPR027558">
    <property type="entry name" value="Pre_pil_HX9DG_C"/>
</dbReference>
<name>A0A517RG95_9PLAN</name>
<dbReference type="SUPFAM" id="SSF54523">
    <property type="entry name" value="Pili subunits"/>
    <property type="match status" value="1"/>
</dbReference>
<dbReference type="InterPro" id="IPR045584">
    <property type="entry name" value="Pilin-like"/>
</dbReference>
<feature type="transmembrane region" description="Helical" evidence="1">
    <location>
        <begin position="12"/>
        <end position="35"/>
    </location>
</feature>